<sequence>MKKLFYLIVAIVILGLIASGCLLSVVPPTEKDEITSLTKAKPLKPPSGAHYNLNIIGKKSDWSGQGSYSNP</sequence>
<dbReference type="AlphaFoldDB" id="X1QGQ2"/>
<proteinExistence type="predicted"/>
<comment type="caution">
    <text evidence="1">The sequence shown here is derived from an EMBL/GenBank/DDBJ whole genome shotgun (WGS) entry which is preliminary data.</text>
</comment>
<feature type="non-terminal residue" evidence="1">
    <location>
        <position position="71"/>
    </location>
</feature>
<gene>
    <name evidence="1" type="ORF">S06H3_56122</name>
</gene>
<accession>X1QGQ2</accession>
<protein>
    <submittedName>
        <fullName evidence="1">Uncharacterized protein</fullName>
    </submittedName>
</protein>
<dbReference type="EMBL" id="BARV01036076">
    <property type="protein sequence ID" value="GAI50205.1"/>
    <property type="molecule type" value="Genomic_DNA"/>
</dbReference>
<name>X1QGQ2_9ZZZZ</name>
<organism evidence="1">
    <name type="scientific">marine sediment metagenome</name>
    <dbReference type="NCBI Taxonomy" id="412755"/>
    <lineage>
        <taxon>unclassified sequences</taxon>
        <taxon>metagenomes</taxon>
        <taxon>ecological metagenomes</taxon>
    </lineage>
</organism>
<evidence type="ECO:0000313" key="1">
    <source>
        <dbReference type="EMBL" id="GAI50205.1"/>
    </source>
</evidence>
<dbReference type="PROSITE" id="PS51257">
    <property type="entry name" value="PROKAR_LIPOPROTEIN"/>
    <property type="match status" value="1"/>
</dbReference>
<reference evidence="1" key="1">
    <citation type="journal article" date="2014" name="Front. Microbiol.">
        <title>High frequency of phylogenetically diverse reductive dehalogenase-homologous genes in deep subseafloor sedimentary metagenomes.</title>
        <authorList>
            <person name="Kawai M."/>
            <person name="Futagami T."/>
            <person name="Toyoda A."/>
            <person name="Takaki Y."/>
            <person name="Nishi S."/>
            <person name="Hori S."/>
            <person name="Arai W."/>
            <person name="Tsubouchi T."/>
            <person name="Morono Y."/>
            <person name="Uchiyama I."/>
            <person name="Ito T."/>
            <person name="Fujiyama A."/>
            <person name="Inagaki F."/>
            <person name="Takami H."/>
        </authorList>
    </citation>
    <scope>NUCLEOTIDE SEQUENCE</scope>
    <source>
        <strain evidence="1">Expedition CK06-06</strain>
    </source>
</reference>